<dbReference type="PANTHER" id="PTHR47359:SF3">
    <property type="entry name" value="NLP_P60 DOMAIN-CONTAINING PROTEIN-RELATED"/>
    <property type="match status" value="1"/>
</dbReference>
<dbReference type="Gene3D" id="3.90.1720.10">
    <property type="entry name" value="endopeptidase domain like (from Nostoc punctiforme)"/>
    <property type="match status" value="1"/>
</dbReference>
<comment type="similarity">
    <text evidence="1">Belongs to the peptidase C40 family.</text>
</comment>
<reference evidence="7 8" key="1">
    <citation type="submission" date="2024-09" db="EMBL/GenBank/DDBJ databases">
        <title>The Natural Products Discovery Center: Release of the First 8490 Sequenced Strains for Exploring Actinobacteria Biosynthetic Diversity.</title>
        <authorList>
            <person name="Kalkreuter E."/>
            <person name="Kautsar S.A."/>
            <person name="Yang D."/>
            <person name="Bader C.D."/>
            <person name="Teijaro C.N."/>
            <person name="Fluegel L."/>
            <person name="Davis C.M."/>
            <person name="Simpson J.R."/>
            <person name="Lauterbach L."/>
            <person name="Steele A.D."/>
            <person name="Gui C."/>
            <person name="Meng S."/>
            <person name="Li G."/>
            <person name="Viehrig K."/>
            <person name="Ye F."/>
            <person name="Su P."/>
            <person name="Kiefer A.F."/>
            <person name="Nichols A."/>
            <person name="Cepeda A.J."/>
            <person name="Yan W."/>
            <person name="Fan B."/>
            <person name="Jiang Y."/>
            <person name="Adhikari A."/>
            <person name="Zheng C.-J."/>
            <person name="Schuster L."/>
            <person name="Cowan T.M."/>
            <person name="Smanski M.J."/>
            <person name="Chevrette M.G."/>
            <person name="De Carvalho L.P.S."/>
            <person name="Shen B."/>
        </authorList>
    </citation>
    <scope>NUCLEOTIDE SEQUENCE [LARGE SCALE GENOMIC DNA]</scope>
    <source>
        <strain evidence="7 8">NPDC059500</strain>
    </source>
</reference>
<evidence type="ECO:0000256" key="2">
    <source>
        <dbReference type="ARBA" id="ARBA00022670"/>
    </source>
</evidence>
<feature type="region of interest" description="Disordered" evidence="5">
    <location>
        <begin position="1"/>
        <end position="197"/>
    </location>
</feature>
<feature type="compositionally biased region" description="Gly residues" evidence="5">
    <location>
        <begin position="105"/>
        <end position="114"/>
    </location>
</feature>
<dbReference type="InterPro" id="IPR051794">
    <property type="entry name" value="PG_Endopeptidase_C40"/>
</dbReference>
<evidence type="ECO:0000256" key="4">
    <source>
        <dbReference type="ARBA" id="ARBA00022807"/>
    </source>
</evidence>
<feature type="domain" description="NlpC/P60" evidence="6">
    <location>
        <begin position="473"/>
        <end position="591"/>
    </location>
</feature>
<dbReference type="Pfam" id="PF00877">
    <property type="entry name" value="NLPC_P60"/>
    <property type="match status" value="1"/>
</dbReference>
<dbReference type="PANTHER" id="PTHR47359">
    <property type="entry name" value="PEPTIDOGLYCAN DL-ENDOPEPTIDASE CWLO"/>
    <property type="match status" value="1"/>
</dbReference>
<keyword evidence="3" id="KW-0378">Hydrolase</keyword>
<dbReference type="InterPro" id="IPR038765">
    <property type="entry name" value="Papain-like_cys_pep_sf"/>
</dbReference>
<feature type="compositionally biased region" description="Low complexity" evidence="5">
    <location>
        <begin position="424"/>
        <end position="444"/>
    </location>
</feature>
<organism evidence="7 8">
    <name type="scientific">Streptomyces anandii</name>
    <dbReference type="NCBI Taxonomy" id="285454"/>
    <lineage>
        <taxon>Bacteria</taxon>
        <taxon>Bacillati</taxon>
        <taxon>Actinomycetota</taxon>
        <taxon>Actinomycetes</taxon>
        <taxon>Kitasatosporales</taxon>
        <taxon>Streptomycetaceae</taxon>
        <taxon>Streptomyces</taxon>
    </lineage>
</organism>
<feature type="compositionally biased region" description="Basic and acidic residues" evidence="5">
    <location>
        <begin position="1"/>
        <end position="23"/>
    </location>
</feature>
<evidence type="ECO:0000313" key="8">
    <source>
        <dbReference type="Proteomes" id="UP001599756"/>
    </source>
</evidence>
<accession>A0ABW6H4W2</accession>
<dbReference type="EMBL" id="JBHYTS010000017">
    <property type="protein sequence ID" value="MFE1751568.1"/>
    <property type="molecule type" value="Genomic_DNA"/>
</dbReference>
<evidence type="ECO:0000256" key="3">
    <source>
        <dbReference type="ARBA" id="ARBA00022801"/>
    </source>
</evidence>
<evidence type="ECO:0000313" key="7">
    <source>
        <dbReference type="EMBL" id="MFE1751568.1"/>
    </source>
</evidence>
<feature type="compositionally biased region" description="Low complexity" evidence="5">
    <location>
        <begin position="115"/>
        <end position="145"/>
    </location>
</feature>
<keyword evidence="8" id="KW-1185">Reference proteome</keyword>
<dbReference type="PROSITE" id="PS51935">
    <property type="entry name" value="NLPC_P60"/>
    <property type="match status" value="1"/>
</dbReference>
<name>A0ABW6H4W2_9ACTN</name>
<dbReference type="RefSeq" id="WP_381841129.1">
    <property type="nucleotide sequence ID" value="NZ_JBHYTS010000017.1"/>
</dbReference>
<feature type="compositionally biased region" description="Pro residues" evidence="5">
    <location>
        <begin position="170"/>
        <end position="183"/>
    </location>
</feature>
<keyword evidence="4" id="KW-0788">Thiol protease</keyword>
<evidence type="ECO:0000256" key="5">
    <source>
        <dbReference type="SAM" id="MobiDB-lite"/>
    </source>
</evidence>
<feature type="compositionally biased region" description="Low complexity" evidence="5">
    <location>
        <begin position="153"/>
        <end position="169"/>
    </location>
</feature>
<gene>
    <name evidence="7" type="ORF">ACFW88_13635</name>
</gene>
<evidence type="ECO:0000256" key="1">
    <source>
        <dbReference type="ARBA" id="ARBA00007074"/>
    </source>
</evidence>
<comment type="caution">
    <text evidence="7">The sequence shown here is derived from an EMBL/GenBank/DDBJ whole genome shotgun (WGS) entry which is preliminary data.</text>
</comment>
<sequence length="591" mass="60054">MTPERPSPEVERRISSLYDRAETDSGTYNATRAMSKGGRSRSDSVSGRAPRRSDPVLDSVAKEWFDVARGQFGPSVPAALPPDRRPRPANSRGVTLRRRPELDLGPGGPGGPGGRELAAPPRLELTAGPSASAAPGPVPEPASGATNTVGPIAELTAGPAATAVATGPLPALPATPEEAPPAGPALTPVGQDLTYTGQFPAPTGEFVASAGQFAESAGQYAVPTGQFPAPTGQFVVPTGQFAVPTGQFTVPAASAVTPPAATDAWQGSVAGAPASSAGRRLAASRASKDQLRGKLNQARELLSRRTARQSPQPAFAAGAQQTYPGLAQPGFAAAEAQQTLGGRQAFAAQAQPSFPGGEAQASGQESWLASVRQTGGVVDASWPTPPYEPAAQQPDGTESFAALPLPTASEAPAYETPPVPVAPPAYEATPPSGTPSVPASAAPVTPSQPFADPMLGGFTGFTPVPETAASAYERKAAKALEFARAQLGKPCVWGATGPDSYDCSSLAQAAWRVAGVELPRSASQQTGSGTPIELSDLRPGDLVFFYADASHVGIYGGNSAMVHAPGPGAPIREESVFFAGPQAIHSAVRPA</sequence>
<evidence type="ECO:0000259" key="6">
    <source>
        <dbReference type="PROSITE" id="PS51935"/>
    </source>
</evidence>
<dbReference type="Proteomes" id="UP001599756">
    <property type="component" value="Unassembled WGS sequence"/>
</dbReference>
<keyword evidence="2" id="KW-0645">Protease</keyword>
<feature type="region of interest" description="Disordered" evidence="5">
    <location>
        <begin position="377"/>
        <end position="444"/>
    </location>
</feature>
<dbReference type="InterPro" id="IPR000064">
    <property type="entry name" value="NLP_P60_dom"/>
</dbReference>
<feature type="compositionally biased region" description="Basic and acidic residues" evidence="5">
    <location>
        <begin position="51"/>
        <end position="66"/>
    </location>
</feature>
<protein>
    <submittedName>
        <fullName evidence="7">NlpC/P60 family protein</fullName>
    </submittedName>
</protein>
<proteinExistence type="inferred from homology"/>
<dbReference type="SUPFAM" id="SSF54001">
    <property type="entry name" value="Cysteine proteinases"/>
    <property type="match status" value="1"/>
</dbReference>